<evidence type="ECO:0000256" key="1">
    <source>
        <dbReference type="SAM" id="Phobius"/>
    </source>
</evidence>
<sequence length="266" mass="29821">MRDQSHFPSSGCELFTLLFHQARLESGIPTVLLFEVVKRKIEVDVPGEVVGVIPCALSLQSAARSTQEKVCGEAFSVHDLFVPPVDHGDSLAGMLPGGNEALTVGIHSPHSIDEETWIIMLVVLATAKVLILLIIGRCIVYFRGRLKGRQTLLIYGYDNKAESCMRRWLTGAEGRLLQVEGSCAVSVRGVDFSERDLDVVEREDFEDRWDIRLLYNWRRDLHFLCIMRLFWAFVRSWFVGSSMALIPDLIRVSTSASCLALLVLIA</sequence>
<protein>
    <recommendedName>
        <fullName evidence="4">Transmembrane protein</fullName>
    </recommendedName>
</protein>
<keyword evidence="1" id="KW-0472">Membrane</keyword>
<accession>A0ABQ7BY93</accession>
<organism evidence="2 3">
    <name type="scientific">Brassica cretica</name>
    <name type="common">Mustard</name>
    <dbReference type="NCBI Taxonomy" id="69181"/>
    <lineage>
        <taxon>Eukaryota</taxon>
        <taxon>Viridiplantae</taxon>
        <taxon>Streptophyta</taxon>
        <taxon>Embryophyta</taxon>
        <taxon>Tracheophyta</taxon>
        <taxon>Spermatophyta</taxon>
        <taxon>Magnoliopsida</taxon>
        <taxon>eudicotyledons</taxon>
        <taxon>Gunneridae</taxon>
        <taxon>Pentapetalae</taxon>
        <taxon>rosids</taxon>
        <taxon>malvids</taxon>
        <taxon>Brassicales</taxon>
        <taxon>Brassicaceae</taxon>
        <taxon>Brassiceae</taxon>
        <taxon>Brassica</taxon>
    </lineage>
</organism>
<evidence type="ECO:0000313" key="2">
    <source>
        <dbReference type="EMBL" id="KAF3544380.1"/>
    </source>
</evidence>
<gene>
    <name evidence="2" type="ORF">DY000_02005440</name>
</gene>
<dbReference type="EMBL" id="QGKV02000832">
    <property type="protein sequence ID" value="KAF3544380.1"/>
    <property type="molecule type" value="Genomic_DNA"/>
</dbReference>
<evidence type="ECO:0000313" key="3">
    <source>
        <dbReference type="Proteomes" id="UP000266723"/>
    </source>
</evidence>
<evidence type="ECO:0008006" key="4">
    <source>
        <dbReference type="Google" id="ProtNLM"/>
    </source>
</evidence>
<name>A0ABQ7BY93_BRACR</name>
<proteinExistence type="predicted"/>
<keyword evidence="1" id="KW-1133">Transmembrane helix</keyword>
<dbReference type="Proteomes" id="UP000266723">
    <property type="component" value="Unassembled WGS sequence"/>
</dbReference>
<keyword evidence="3" id="KW-1185">Reference proteome</keyword>
<comment type="caution">
    <text evidence="2">The sequence shown here is derived from an EMBL/GenBank/DDBJ whole genome shotgun (WGS) entry which is preliminary data.</text>
</comment>
<reference evidence="2 3" key="1">
    <citation type="journal article" date="2020" name="BMC Genomics">
        <title>Intraspecific diversification of the crop wild relative Brassica cretica Lam. using demographic model selection.</title>
        <authorList>
            <person name="Kioukis A."/>
            <person name="Michalopoulou V.A."/>
            <person name="Briers L."/>
            <person name="Pirintsos S."/>
            <person name="Studholme D.J."/>
            <person name="Pavlidis P."/>
            <person name="Sarris P.F."/>
        </authorList>
    </citation>
    <scope>NUCLEOTIDE SEQUENCE [LARGE SCALE GENOMIC DNA]</scope>
    <source>
        <strain evidence="3">cv. PFS-1207/04</strain>
    </source>
</reference>
<keyword evidence="1" id="KW-0812">Transmembrane</keyword>
<feature type="transmembrane region" description="Helical" evidence="1">
    <location>
        <begin position="117"/>
        <end position="140"/>
    </location>
</feature>